<dbReference type="EnsemblMetazoa" id="BGLB028228-RA">
    <property type="protein sequence ID" value="BGLB028228-PA"/>
    <property type="gene ID" value="BGLB028228"/>
</dbReference>
<feature type="domain" description="Small ribosomal subunit protein uS10" evidence="3">
    <location>
        <begin position="55"/>
        <end position="150"/>
    </location>
</feature>
<organism evidence="4 5">
    <name type="scientific">Biomphalaria glabrata</name>
    <name type="common">Bloodfluke planorb</name>
    <name type="synonym">Freshwater snail</name>
    <dbReference type="NCBI Taxonomy" id="6526"/>
    <lineage>
        <taxon>Eukaryota</taxon>
        <taxon>Metazoa</taxon>
        <taxon>Spiralia</taxon>
        <taxon>Lophotrochozoa</taxon>
        <taxon>Mollusca</taxon>
        <taxon>Gastropoda</taxon>
        <taxon>Heterobranchia</taxon>
        <taxon>Euthyneura</taxon>
        <taxon>Panpulmonata</taxon>
        <taxon>Hygrophila</taxon>
        <taxon>Lymnaeoidea</taxon>
        <taxon>Planorbidae</taxon>
        <taxon>Biomphalaria</taxon>
    </lineage>
</organism>
<proteinExistence type="predicted"/>
<keyword evidence="2" id="KW-0687">Ribonucleoprotein</keyword>
<dbReference type="InterPro" id="IPR027487">
    <property type="entry name" value="Ribosomal_mL48"/>
</dbReference>
<dbReference type="Proteomes" id="UP000076420">
    <property type="component" value="Unassembled WGS sequence"/>
</dbReference>
<dbReference type="Gene3D" id="3.30.70.600">
    <property type="entry name" value="Ribosomal protein S10 domain"/>
    <property type="match status" value="1"/>
</dbReference>
<evidence type="ECO:0000259" key="3">
    <source>
        <dbReference type="SMART" id="SM01403"/>
    </source>
</evidence>
<dbReference type="InterPro" id="IPR036838">
    <property type="entry name" value="Ribosomal_uS10_dom_sf"/>
</dbReference>
<dbReference type="EnsemblMetazoa" id="BGLB028228-RC">
    <property type="protein sequence ID" value="BGLB028228-PC"/>
    <property type="gene ID" value="BGLB028228"/>
</dbReference>
<dbReference type="SMART" id="SM01403">
    <property type="entry name" value="Ribosomal_S10"/>
    <property type="match status" value="1"/>
</dbReference>
<keyword evidence="1" id="KW-0689">Ribosomal protein</keyword>
<dbReference type="OrthoDB" id="5984298at2759"/>
<dbReference type="EnsemblMetazoa" id="BGLB028228-RD">
    <property type="protein sequence ID" value="BGLB028228-PD"/>
    <property type="gene ID" value="BGLB028228"/>
</dbReference>
<name>A0A2C9L8A0_BIOGL</name>
<dbReference type="GO" id="GO:0005761">
    <property type="term" value="C:mitochondrial ribosome"/>
    <property type="evidence" value="ECO:0007669"/>
    <property type="project" value="InterPro"/>
</dbReference>
<evidence type="ECO:0000256" key="1">
    <source>
        <dbReference type="ARBA" id="ARBA00022980"/>
    </source>
</evidence>
<dbReference type="InterPro" id="IPR027486">
    <property type="entry name" value="Ribosomal_uS10_dom"/>
</dbReference>
<dbReference type="VEuPathDB" id="VectorBase:BGLB028228"/>
<reference evidence="4" key="1">
    <citation type="submission" date="2020-05" db="UniProtKB">
        <authorList>
            <consortium name="EnsemblMetazoa"/>
        </authorList>
    </citation>
    <scope>IDENTIFICATION</scope>
    <source>
        <strain evidence="4">BB02</strain>
    </source>
</reference>
<dbReference type="PANTHER" id="PTHR13473">
    <property type="entry name" value="MITOCHONDRIAL RIBOSOMAL PROTEIN L48"/>
    <property type="match status" value="1"/>
</dbReference>
<evidence type="ECO:0000313" key="4">
    <source>
        <dbReference type="EnsemblMetazoa" id="BGLB028228-PB"/>
    </source>
</evidence>
<dbReference type="GO" id="GO:1990904">
    <property type="term" value="C:ribonucleoprotein complex"/>
    <property type="evidence" value="ECO:0007669"/>
    <property type="project" value="UniProtKB-KW"/>
</dbReference>
<evidence type="ECO:0000313" key="5">
    <source>
        <dbReference type="Proteomes" id="UP000076420"/>
    </source>
</evidence>
<dbReference type="SUPFAM" id="SSF54999">
    <property type="entry name" value="Ribosomal protein S10"/>
    <property type="match status" value="1"/>
</dbReference>
<dbReference type="KEGG" id="bgt:106057008"/>
<dbReference type="AlphaFoldDB" id="A0A2C9L8A0"/>
<protein>
    <recommendedName>
        <fullName evidence="3">Small ribosomal subunit protein uS10 domain-containing protein</fullName>
    </recommendedName>
</protein>
<accession>A0A2C9L8A0</accession>
<sequence length="185" mass="21536">MLRRLLPLCSLQLRQTSLLNTCTQRLLYTPSQYHGLWEPNDLKLEPDIPEFSALHIRMKGYDYAVLESYSKFIHNAMDSIFNLDTDSWASPAKKTEARTYHPRSTTVNEKYNLSKYDRTVLVENIPTIRVPILLQFIRRNSPPGVEVSFKEPSPDDEEFRYVPDYDVIQLKAEKEAIASGKLRKK</sequence>
<dbReference type="Pfam" id="PF00338">
    <property type="entry name" value="Ribosomal_S10"/>
    <property type="match status" value="1"/>
</dbReference>
<dbReference type="EnsemblMetazoa" id="BGLB028228-RB">
    <property type="protein sequence ID" value="BGLB028228-PB"/>
    <property type="gene ID" value="BGLB028228"/>
</dbReference>
<gene>
    <name evidence="4" type="primary">106057008</name>
</gene>
<dbReference type="PANTHER" id="PTHR13473:SF0">
    <property type="entry name" value="LARGE RIBOSOMAL SUBUNIT PROTEIN ML48"/>
    <property type="match status" value="1"/>
</dbReference>
<dbReference type="VEuPathDB" id="VectorBase:BGLAX_039872"/>
<dbReference type="STRING" id="6526.A0A2C9L8A0"/>
<evidence type="ECO:0000256" key="2">
    <source>
        <dbReference type="ARBA" id="ARBA00023274"/>
    </source>
</evidence>